<accession>A0ACD0NPI8</accession>
<protein>
    <submittedName>
        <fullName evidence="1">Uncharacterized protein</fullName>
    </submittedName>
</protein>
<name>A0ACD0NPI8_9BASI</name>
<evidence type="ECO:0000313" key="1">
    <source>
        <dbReference type="EMBL" id="PWN47697.1"/>
    </source>
</evidence>
<reference evidence="1 2" key="1">
    <citation type="journal article" date="2018" name="Mol. Biol. Evol.">
        <title>Broad Genomic Sampling Reveals a Smut Pathogenic Ancestry of the Fungal Clade Ustilaginomycotina.</title>
        <authorList>
            <person name="Kijpornyongpan T."/>
            <person name="Mondo S.J."/>
            <person name="Barry K."/>
            <person name="Sandor L."/>
            <person name="Lee J."/>
            <person name="Lipzen A."/>
            <person name="Pangilinan J."/>
            <person name="LaButti K."/>
            <person name="Hainaut M."/>
            <person name="Henrissat B."/>
            <person name="Grigoriev I.V."/>
            <person name="Spatafora J.W."/>
            <person name="Aime M.C."/>
        </authorList>
    </citation>
    <scope>NUCLEOTIDE SEQUENCE [LARGE SCALE GENOMIC DNA]</scope>
    <source>
        <strain evidence="1 2">SA 807</strain>
    </source>
</reference>
<proteinExistence type="predicted"/>
<dbReference type="EMBL" id="KZ820364">
    <property type="protein sequence ID" value="PWN47697.1"/>
    <property type="molecule type" value="Genomic_DNA"/>
</dbReference>
<keyword evidence="2" id="KW-1185">Reference proteome</keyword>
<dbReference type="Proteomes" id="UP000245626">
    <property type="component" value="Unassembled WGS sequence"/>
</dbReference>
<evidence type="ECO:0000313" key="2">
    <source>
        <dbReference type="Proteomes" id="UP000245626"/>
    </source>
</evidence>
<organism evidence="1 2">
    <name type="scientific">Violaceomyces palustris</name>
    <dbReference type="NCBI Taxonomy" id="1673888"/>
    <lineage>
        <taxon>Eukaryota</taxon>
        <taxon>Fungi</taxon>
        <taxon>Dikarya</taxon>
        <taxon>Basidiomycota</taxon>
        <taxon>Ustilaginomycotina</taxon>
        <taxon>Ustilaginomycetes</taxon>
        <taxon>Violaceomycetales</taxon>
        <taxon>Violaceomycetaceae</taxon>
        <taxon>Violaceomyces</taxon>
    </lineage>
</organism>
<sequence>MPKDKSEPKKTVKRACDACHHRRVRCNHNDPCDNCVRLGTQCTWYKAKKGKQASGKRIEYLRRGFNPALSDDEQRALVNGERPSGIHVPIGGPSTESAGFPPPSHYPPNGASPPASHHAPMHPPTSRPGIEQSQSWRSYGSPNSNGDASRQPLMSQSLYHSQSSPQSYTYQHRRYSSTQNSQPSPPQHASSSRSTLPHGGAGLSFNPSINFGDVIGSAFSEIPAETAATFRLPDFGTSLADTYFNGQQDTSRRNGLLGMSHFSNSPDNQHSHHHPQRPTVLDALNHSSSRNGGPGSTPGSATSSQEYSLAQGEPNPLAESVLIVNIGLFFDRLHAIMPVFTRTWIYSRLDRNDHHTDPQFGAMLIAMSAFAIWQPVEASTPEETRARKHRVKYLLQEAVKMRSGAFFGQSPCLEAVMASFFIFGTLFGLGEESAAWFRLREAVTLGHLLRLHEPAAYEELEKDEQERRLRAYWLLAITERAYAIQSGHAITFRGHPRESTKAISRKFAGEELRDFPNHQLRLFDAFDEKFVDCWNKQCPGKGCDYLNTQVALQLHRAISNDQEESESDSHRLRAPDDFDGRQRSHSDSRRGGVREERMPPVGGAMSQATDWAQAKTQKADVDITRQWLLNRLWLTCLSHGLVSSDSPHECLQVSYAIDIARQTLRVCNSLTLRSMEAHGIGLTRKLNDIAQTLVLICRDFPDVALSLPFEGDPMNLRPYDYGPTASPPFSHSSPHQVAPTGGVGADSTGSLSANYDHQHHHHHERADSQPGPTPSSSTTASSANMANAANVMAISNFDASNSSSSSSSSSHNHHQHHHHPRPPSLLDIFSPSFAIEAILHKYLEIFKKFRGGDHPYLDELIQSINRLPKMAELSFDKFLKELDLIIPPA</sequence>
<gene>
    <name evidence="1" type="ORF">IE53DRAFT_235554</name>
</gene>